<feature type="transmembrane region" description="Helical" evidence="1">
    <location>
        <begin position="371"/>
        <end position="395"/>
    </location>
</feature>
<dbReference type="Proteomes" id="UP000292118">
    <property type="component" value="Chromosome"/>
</dbReference>
<dbReference type="RefSeq" id="WP_129188619.1">
    <property type="nucleotide sequence ID" value="NZ_CP035493.1"/>
</dbReference>
<keyword evidence="2" id="KW-0732">Signal</keyword>
<dbReference type="AlphaFoldDB" id="A0A4V0YGB7"/>
<dbReference type="InterPro" id="IPR006311">
    <property type="entry name" value="TAT_signal"/>
</dbReference>
<evidence type="ECO:0000313" key="4">
    <source>
        <dbReference type="Proteomes" id="UP000292118"/>
    </source>
</evidence>
<feature type="transmembrane region" description="Helical" evidence="1">
    <location>
        <begin position="336"/>
        <end position="359"/>
    </location>
</feature>
<evidence type="ECO:0000256" key="2">
    <source>
        <dbReference type="SAM" id="SignalP"/>
    </source>
</evidence>
<dbReference type="PROSITE" id="PS51318">
    <property type="entry name" value="TAT"/>
    <property type="match status" value="1"/>
</dbReference>
<keyword evidence="1" id="KW-0812">Transmembrane</keyword>
<evidence type="ECO:0000256" key="1">
    <source>
        <dbReference type="SAM" id="Phobius"/>
    </source>
</evidence>
<feature type="transmembrane region" description="Helical" evidence="1">
    <location>
        <begin position="291"/>
        <end position="309"/>
    </location>
</feature>
<feature type="transmembrane region" description="Helical" evidence="1">
    <location>
        <begin position="435"/>
        <end position="452"/>
    </location>
</feature>
<gene>
    <name evidence="3" type="ORF">ET471_11980</name>
</gene>
<keyword evidence="1" id="KW-1133">Transmembrane helix</keyword>
<feature type="chain" id="PRO_5038830503" evidence="2">
    <location>
        <begin position="31"/>
        <end position="483"/>
    </location>
</feature>
<dbReference type="KEGG" id="xya:ET471_11980"/>
<protein>
    <submittedName>
        <fullName evidence="3">HupE/UreJ family protein</fullName>
    </submittedName>
</protein>
<feature type="transmembrane region" description="Helical" evidence="1">
    <location>
        <begin position="262"/>
        <end position="285"/>
    </location>
</feature>
<keyword evidence="1" id="KW-0472">Membrane</keyword>
<accession>A0A4V0YGB7</accession>
<name>A0A4V0YGB7_9MICO</name>
<dbReference type="EMBL" id="CP035493">
    <property type="protein sequence ID" value="QAY70651.1"/>
    <property type="molecule type" value="Genomic_DNA"/>
</dbReference>
<proteinExistence type="predicted"/>
<dbReference type="OrthoDB" id="9808870at2"/>
<organism evidence="3 4">
    <name type="scientific">Xylanimonas protaetiae</name>
    <dbReference type="NCBI Taxonomy" id="2509457"/>
    <lineage>
        <taxon>Bacteria</taxon>
        <taxon>Bacillati</taxon>
        <taxon>Actinomycetota</taxon>
        <taxon>Actinomycetes</taxon>
        <taxon>Micrococcales</taxon>
        <taxon>Promicromonosporaceae</taxon>
        <taxon>Xylanimonas</taxon>
    </lineage>
</organism>
<feature type="transmembrane region" description="Helical" evidence="1">
    <location>
        <begin position="402"/>
        <end position="423"/>
    </location>
</feature>
<dbReference type="InterPro" id="IPR032809">
    <property type="entry name" value="Put_HupE_UreJ"/>
</dbReference>
<evidence type="ECO:0000313" key="3">
    <source>
        <dbReference type="EMBL" id="QAY70651.1"/>
    </source>
</evidence>
<feature type="transmembrane region" description="Helical" evidence="1">
    <location>
        <begin position="231"/>
        <end position="255"/>
    </location>
</feature>
<keyword evidence="4" id="KW-1185">Reference proteome</keyword>
<sequence>MTTQPVRTPSASRRPARTLLALLGAALATAAAVVGPSAPATAHGFSSVAYVDATTTPDGVVRTAIDLEYDLLVVSAADAQHDDALFEDGDGAFQATDDATALAAALHRHAETVVAYVTRRFSVETPQDACTPDPAGDLTVHWRDVPYATLTLDWTCPAGFAANRQLEEGAHVVHGGHVVRSGLFPDAEGYVTGTKTIVTYDLDDRTGSAALDASRPEFSTEQTLPQRFAEFFSLGALHLLTGLDHILFLVALIVGSRRLRDVVLAATSFTVAHSVTFVLAALGAVHVSSDFVEPTIALSISAVAAWHLWRTWARRRPVQDSLAAPTGPLGLDGADWLRLAVVFCFGLVHGLGFAGALGIDAAWSWSLLWSLLVFNVGIEAVQLGIIAVVFPLLALLGRRSPVVGTVVGAVVAAAVSVVGLVWFGERVTWTTPWPQLAGVAAAALLAGGVVLVRRRTRARAGAAADVAPARELPKPTVGAAPRP</sequence>
<dbReference type="Pfam" id="PF13795">
    <property type="entry name" value="HupE_UreJ_2"/>
    <property type="match status" value="1"/>
</dbReference>
<reference evidence="3 4" key="1">
    <citation type="submission" date="2019-01" db="EMBL/GenBank/DDBJ databases">
        <title>Genome sequencing of strain FW10M-9.</title>
        <authorList>
            <person name="Heo J."/>
            <person name="Kim S.-J."/>
            <person name="Kim J.-S."/>
            <person name="Hong S.-B."/>
            <person name="Kwon S.-W."/>
        </authorList>
    </citation>
    <scope>NUCLEOTIDE SEQUENCE [LARGE SCALE GENOMIC DNA]</scope>
    <source>
        <strain evidence="3 4">FW10M-9</strain>
    </source>
</reference>
<feature type="signal peptide" evidence="2">
    <location>
        <begin position="1"/>
        <end position="30"/>
    </location>
</feature>